<organism evidence="1 2">
    <name type="scientific">Phytophthora megakarya</name>
    <dbReference type="NCBI Taxonomy" id="4795"/>
    <lineage>
        <taxon>Eukaryota</taxon>
        <taxon>Sar</taxon>
        <taxon>Stramenopiles</taxon>
        <taxon>Oomycota</taxon>
        <taxon>Peronosporomycetes</taxon>
        <taxon>Peronosporales</taxon>
        <taxon>Peronosporaceae</taxon>
        <taxon>Phytophthora</taxon>
    </lineage>
</organism>
<keyword evidence="2" id="KW-1185">Reference proteome</keyword>
<dbReference type="AlphaFoldDB" id="A0A225WKX4"/>
<name>A0A225WKX4_9STRA</name>
<proteinExistence type="predicted"/>
<dbReference type="Proteomes" id="UP000198211">
    <property type="component" value="Unassembled WGS sequence"/>
</dbReference>
<dbReference type="EMBL" id="NBNE01000609">
    <property type="protein sequence ID" value="OWZ18295.1"/>
    <property type="molecule type" value="Genomic_DNA"/>
</dbReference>
<comment type="caution">
    <text evidence="1">The sequence shown here is derived from an EMBL/GenBank/DDBJ whole genome shotgun (WGS) entry which is preliminary data.</text>
</comment>
<accession>A0A225WKX4</accession>
<sequence>MSATRKRMSYKASAADRLNKINYKRLISDVCDMGRYMPGVSNYRYFQIIQDEGSRYKYSNTRTNLALTYSI</sequence>
<protein>
    <submittedName>
        <fullName evidence="1">Uncharacterized protein</fullName>
    </submittedName>
</protein>
<evidence type="ECO:0000313" key="1">
    <source>
        <dbReference type="EMBL" id="OWZ18295.1"/>
    </source>
</evidence>
<evidence type="ECO:0000313" key="2">
    <source>
        <dbReference type="Proteomes" id="UP000198211"/>
    </source>
</evidence>
<dbReference type="OrthoDB" id="145141at2759"/>
<reference evidence="2" key="1">
    <citation type="submission" date="2017-03" db="EMBL/GenBank/DDBJ databases">
        <title>Phytopthora megakarya and P. palmivora, two closely related causual agents of cacao black pod achieved similar genome size and gene model numbers by different mechanisms.</title>
        <authorList>
            <person name="Ali S."/>
            <person name="Shao J."/>
            <person name="Larry D.J."/>
            <person name="Kronmiller B."/>
            <person name="Shen D."/>
            <person name="Strem M.D."/>
            <person name="Melnick R.L."/>
            <person name="Guiltinan M.J."/>
            <person name="Tyler B.M."/>
            <person name="Meinhardt L.W."/>
            <person name="Bailey B.A."/>
        </authorList>
    </citation>
    <scope>NUCLEOTIDE SEQUENCE [LARGE SCALE GENOMIC DNA]</scope>
    <source>
        <strain evidence="2">zdho120</strain>
    </source>
</reference>
<gene>
    <name evidence="1" type="ORF">PHMEG_0007635</name>
</gene>